<feature type="domain" description="Methyltransferase type 12" evidence="7">
    <location>
        <begin position="147"/>
        <end position="248"/>
    </location>
</feature>
<keyword evidence="3" id="KW-0808">Transferase</keyword>
<dbReference type="SUPFAM" id="SSF53335">
    <property type="entry name" value="S-adenosyl-L-methionine-dependent methyltransferases"/>
    <property type="match status" value="1"/>
</dbReference>
<dbReference type="Pfam" id="PF08242">
    <property type="entry name" value="Methyltransf_12"/>
    <property type="match status" value="1"/>
</dbReference>
<keyword evidence="4" id="KW-0949">S-adenosyl-L-methionine</keyword>
<dbReference type="EMBL" id="BCMM01000056">
    <property type="protein sequence ID" value="GAQ67393.1"/>
    <property type="molecule type" value="Genomic_DNA"/>
</dbReference>
<dbReference type="GO" id="GO:0008168">
    <property type="term" value="F:methyltransferase activity"/>
    <property type="evidence" value="ECO:0007669"/>
    <property type="project" value="UniProtKB-KW"/>
</dbReference>
<dbReference type="CDD" id="cd02440">
    <property type="entry name" value="AdoMet_MTases"/>
    <property type="match status" value="1"/>
</dbReference>
<reference evidence="9" key="1">
    <citation type="submission" date="2015-11" db="EMBL/GenBank/DDBJ databases">
        <authorList>
            <consortium name="Cross-ministerial Strategic Innovation Promotion Program (SIP) consortium"/>
            <person name="Tomihama T."/>
            <person name="Ikenaga M."/>
            <person name="Sakai M."/>
            <person name="Okubo T."/>
            <person name="Ikeda S."/>
        </authorList>
    </citation>
    <scope>NUCLEOTIDE SEQUENCE [LARGE SCALE GENOMIC DNA]</scope>
    <source>
        <strain evidence="9">S58</strain>
    </source>
</reference>
<dbReference type="GO" id="GO:0032259">
    <property type="term" value="P:methylation"/>
    <property type="evidence" value="ECO:0007669"/>
    <property type="project" value="UniProtKB-KW"/>
</dbReference>
<feature type="compositionally biased region" description="Basic residues" evidence="6">
    <location>
        <begin position="57"/>
        <end position="69"/>
    </location>
</feature>
<evidence type="ECO:0000256" key="6">
    <source>
        <dbReference type="SAM" id="MobiDB-lite"/>
    </source>
</evidence>
<dbReference type="InterPro" id="IPR029063">
    <property type="entry name" value="SAM-dependent_MTases_sf"/>
</dbReference>
<reference evidence="8 9" key="2">
    <citation type="journal article" date="2016" name="Genome Announc.">
        <title>Draft Genome Sequences of Streptomyces scabiei S58, Streptomyces turgidiscabies T45, and Streptomyces acidiscabies a10, the Pathogens of Potato Common Scab, Isolated in Japan.</title>
        <authorList>
            <person name="Tomihama T."/>
            <person name="Nishi Y."/>
            <person name="Sakai M."/>
            <person name="Ikenaga M."/>
            <person name="Okubo T."/>
            <person name="Ikeda S."/>
        </authorList>
    </citation>
    <scope>NUCLEOTIDE SEQUENCE [LARGE SCALE GENOMIC DNA]</scope>
    <source>
        <strain evidence="8 9">S58</strain>
    </source>
</reference>
<evidence type="ECO:0000256" key="3">
    <source>
        <dbReference type="ARBA" id="ARBA00022679"/>
    </source>
</evidence>
<organism evidence="8 9">
    <name type="scientific">Streptomyces scabiei</name>
    <dbReference type="NCBI Taxonomy" id="1930"/>
    <lineage>
        <taxon>Bacteria</taxon>
        <taxon>Bacillati</taxon>
        <taxon>Actinomycetota</taxon>
        <taxon>Actinomycetes</taxon>
        <taxon>Kitasatosporales</taxon>
        <taxon>Streptomycetaceae</taxon>
        <taxon>Streptomyces</taxon>
    </lineage>
</organism>
<sequence length="321" mass="35939">MTATDPAGQTDPPRGPSPDPSQHPDPSRDVPGDPSREAPRDPSHDGSRDPLRDVSRNRRSLGHRMRYALRHPRRVPAHARRVARDTWLQLKHRDHISYYRAVMAADTSRSPEAAVGHNPSVEKWERIGRMQFDYLLRHGLEPGHRMLEIGCGNLRAGRLFIDHLDTGNYYGIDISPAILMEAQRTLAREGLQSKLPHLALVADLTFAFLPAGHFDVVHAHSVFSHSPPHVIEQCLAHVGRVLAPGGYFDFTFGRTEGAEHQVLHEDFYYRTETLVELARAHGLSARLMDDWEDLPHRQSRIRATLAEEAGGRADPEGGAAP</sequence>
<gene>
    <name evidence="8" type="ORF">SsS58_07848</name>
</gene>
<proteinExistence type="inferred from homology"/>
<evidence type="ECO:0000313" key="9">
    <source>
        <dbReference type="Proteomes" id="UP000067448"/>
    </source>
</evidence>
<dbReference type="Proteomes" id="UP000067448">
    <property type="component" value="Unassembled WGS sequence"/>
</dbReference>
<dbReference type="Gene3D" id="3.40.50.150">
    <property type="entry name" value="Vaccinia Virus protein VP39"/>
    <property type="match status" value="1"/>
</dbReference>
<evidence type="ECO:0000256" key="1">
    <source>
        <dbReference type="ARBA" id="ARBA00010815"/>
    </source>
</evidence>
<feature type="compositionally biased region" description="Pro residues" evidence="6">
    <location>
        <begin position="13"/>
        <end position="23"/>
    </location>
</feature>
<keyword evidence="2" id="KW-0489">Methyltransferase</keyword>
<dbReference type="AlphaFoldDB" id="A0A100JXA8"/>
<dbReference type="InterPro" id="IPR050723">
    <property type="entry name" value="CFA/CMAS"/>
</dbReference>
<reference evidence="9" key="3">
    <citation type="submission" date="2016-02" db="EMBL/GenBank/DDBJ databases">
        <title>Draft genome of pathogenic Streptomyces sp. in Japan.</title>
        <authorList>
            <person name="Tomihama T."/>
            <person name="Ikenaga M."/>
            <person name="Sakai M."/>
            <person name="Okubo T."/>
            <person name="Ikeda S."/>
        </authorList>
    </citation>
    <scope>NUCLEOTIDE SEQUENCE [LARGE SCALE GENOMIC DNA]</scope>
    <source>
        <strain evidence="9">S58</strain>
    </source>
</reference>
<protein>
    <recommendedName>
        <fullName evidence="7">Methyltransferase type 12 domain-containing protein</fullName>
    </recommendedName>
</protein>
<dbReference type="InterPro" id="IPR013217">
    <property type="entry name" value="Methyltransf_12"/>
</dbReference>
<feature type="region of interest" description="Disordered" evidence="6">
    <location>
        <begin position="1"/>
        <end position="69"/>
    </location>
</feature>
<dbReference type="GO" id="GO:0006629">
    <property type="term" value="P:lipid metabolic process"/>
    <property type="evidence" value="ECO:0007669"/>
    <property type="project" value="UniProtKB-KW"/>
</dbReference>
<evidence type="ECO:0000256" key="2">
    <source>
        <dbReference type="ARBA" id="ARBA00022603"/>
    </source>
</evidence>
<name>A0A100JXA8_STRSC</name>
<evidence type="ECO:0000256" key="4">
    <source>
        <dbReference type="ARBA" id="ARBA00022691"/>
    </source>
</evidence>
<evidence type="ECO:0000259" key="7">
    <source>
        <dbReference type="Pfam" id="PF08242"/>
    </source>
</evidence>
<dbReference type="PANTHER" id="PTHR43667:SF1">
    <property type="entry name" value="CYCLOPROPANE-FATTY-ACYL-PHOSPHOLIPID SYNTHASE"/>
    <property type="match status" value="1"/>
</dbReference>
<dbReference type="PANTHER" id="PTHR43667">
    <property type="entry name" value="CYCLOPROPANE-FATTY-ACYL-PHOSPHOLIPID SYNTHASE"/>
    <property type="match status" value="1"/>
</dbReference>
<evidence type="ECO:0000313" key="8">
    <source>
        <dbReference type="EMBL" id="GAQ67393.1"/>
    </source>
</evidence>
<evidence type="ECO:0000256" key="5">
    <source>
        <dbReference type="ARBA" id="ARBA00023098"/>
    </source>
</evidence>
<comment type="similarity">
    <text evidence="1">Belongs to the CFA/CMAS family.</text>
</comment>
<feature type="compositionally biased region" description="Basic and acidic residues" evidence="6">
    <location>
        <begin position="25"/>
        <end position="56"/>
    </location>
</feature>
<accession>A0A100JXA8</accession>
<comment type="caution">
    <text evidence="8">The sequence shown here is derived from an EMBL/GenBank/DDBJ whole genome shotgun (WGS) entry which is preliminary data.</text>
</comment>
<keyword evidence="5" id="KW-0443">Lipid metabolism</keyword>